<name>A0AC35GSK9_9BILA</name>
<evidence type="ECO:0000313" key="1">
    <source>
        <dbReference type="Proteomes" id="UP000887580"/>
    </source>
</evidence>
<organism evidence="1 2">
    <name type="scientific">Panagrolaimus sp. PS1159</name>
    <dbReference type="NCBI Taxonomy" id="55785"/>
    <lineage>
        <taxon>Eukaryota</taxon>
        <taxon>Metazoa</taxon>
        <taxon>Ecdysozoa</taxon>
        <taxon>Nematoda</taxon>
        <taxon>Chromadorea</taxon>
        <taxon>Rhabditida</taxon>
        <taxon>Tylenchina</taxon>
        <taxon>Panagrolaimomorpha</taxon>
        <taxon>Panagrolaimoidea</taxon>
        <taxon>Panagrolaimidae</taxon>
        <taxon>Panagrolaimus</taxon>
    </lineage>
</organism>
<accession>A0AC35GSK9</accession>
<proteinExistence type="predicted"/>
<protein>
    <submittedName>
        <fullName evidence="2">Ground-like domain-containing protein</fullName>
    </submittedName>
</protein>
<evidence type="ECO:0000313" key="2">
    <source>
        <dbReference type="WBParaSite" id="PS1159_v2.g8284.t1"/>
    </source>
</evidence>
<reference evidence="2" key="1">
    <citation type="submission" date="2022-11" db="UniProtKB">
        <authorList>
            <consortium name="WormBaseParasite"/>
        </authorList>
    </citation>
    <scope>IDENTIFICATION</scope>
</reference>
<sequence length="146" mass="16922">MFFLSFFASSFCLSVDNDDFNFILDSDVIADELPDIQKDRAASIMVVNATKEESSMGWPPYRRRNLLKRKKPDSKCNNDGLRKILRDNMDNNPTTAKRLIYHAALETFKFHVNVICSERSFSFLIRTTAYCQEFSNGMTCFAYKEN</sequence>
<dbReference type="Proteomes" id="UP000887580">
    <property type="component" value="Unplaced"/>
</dbReference>
<dbReference type="WBParaSite" id="PS1159_v2.g8284.t1">
    <property type="protein sequence ID" value="PS1159_v2.g8284.t1"/>
    <property type="gene ID" value="PS1159_v2.g8284"/>
</dbReference>